<evidence type="ECO:0000313" key="1">
    <source>
        <dbReference type="EMBL" id="MFC4632734.1"/>
    </source>
</evidence>
<name>A0ABV9HTW7_9FLAO</name>
<sequence length="88" mass="9181">MADFNIINITGNAITVNFGGQQVHVAGNHTAPEPVYQISNGQGVVITFSDGTPNQTVYAPTQAEGGNGPFILSLQPNQAGGTPLIRFQ</sequence>
<organism evidence="1 2">
    <name type="scientific">Dokdonia ponticola</name>
    <dbReference type="NCBI Taxonomy" id="2041041"/>
    <lineage>
        <taxon>Bacteria</taxon>
        <taxon>Pseudomonadati</taxon>
        <taxon>Bacteroidota</taxon>
        <taxon>Flavobacteriia</taxon>
        <taxon>Flavobacteriales</taxon>
        <taxon>Flavobacteriaceae</taxon>
        <taxon>Dokdonia</taxon>
    </lineage>
</organism>
<protein>
    <submittedName>
        <fullName evidence="1">Uncharacterized protein</fullName>
    </submittedName>
</protein>
<proteinExistence type="predicted"/>
<comment type="caution">
    <text evidence="1">The sequence shown here is derived from an EMBL/GenBank/DDBJ whole genome shotgun (WGS) entry which is preliminary data.</text>
</comment>
<keyword evidence="2" id="KW-1185">Reference proteome</keyword>
<gene>
    <name evidence="1" type="ORF">ACFO3O_02385</name>
</gene>
<dbReference type="EMBL" id="JBHSFV010000001">
    <property type="protein sequence ID" value="MFC4632734.1"/>
    <property type="molecule type" value="Genomic_DNA"/>
</dbReference>
<dbReference type="Proteomes" id="UP001596043">
    <property type="component" value="Unassembled WGS sequence"/>
</dbReference>
<accession>A0ABV9HTW7</accession>
<dbReference type="RefSeq" id="WP_379976937.1">
    <property type="nucleotide sequence ID" value="NZ_JBHSFV010000001.1"/>
</dbReference>
<evidence type="ECO:0000313" key="2">
    <source>
        <dbReference type="Proteomes" id="UP001596043"/>
    </source>
</evidence>
<reference evidence="2" key="1">
    <citation type="journal article" date="2019" name="Int. J. Syst. Evol. Microbiol.">
        <title>The Global Catalogue of Microorganisms (GCM) 10K type strain sequencing project: providing services to taxonomists for standard genome sequencing and annotation.</title>
        <authorList>
            <consortium name="The Broad Institute Genomics Platform"/>
            <consortium name="The Broad Institute Genome Sequencing Center for Infectious Disease"/>
            <person name="Wu L."/>
            <person name="Ma J."/>
        </authorList>
    </citation>
    <scope>NUCLEOTIDE SEQUENCE [LARGE SCALE GENOMIC DNA]</scope>
    <source>
        <strain evidence="2">YJ-61-S</strain>
    </source>
</reference>